<dbReference type="Gene3D" id="3.40.50.1820">
    <property type="entry name" value="alpha/beta hydrolase"/>
    <property type="match status" value="1"/>
</dbReference>
<keyword evidence="1" id="KW-0378">Hydrolase</keyword>
<proteinExistence type="predicted"/>
<dbReference type="InterPro" id="IPR029058">
    <property type="entry name" value="AB_hydrolase_fold"/>
</dbReference>
<evidence type="ECO:0000313" key="2">
    <source>
        <dbReference type="Proteomes" id="UP000185221"/>
    </source>
</evidence>
<dbReference type="EMBL" id="FSRC01000001">
    <property type="protein sequence ID" value="SIN71971.1"/>
    <property type="molecule type" value="Genomic_DNA"/>
</dbReference>
<sequence>MKIISFIFLVGLYSVQGFAQMPAMGKVEYASMPSEILGKDREFAIYLPKSYSTDPDKAYPVLYLLHGGGGAHTDWPEKANLAEVANQIIDSKDATEMIIVCPEAGKDHMNYFNHPEWKYEDYFFQELIPYIESTYRVIGDKNHRAIAGLSMGGGGTIVYAQHHPEMFSAAYAMSGYLYRMDLSFVDPNDPAVERLQSLVEENNTVKLLLGSSEEQVQKLKTVAWFIDCGDDDFTFTPNMEFVAALNAKGIPYQLRVRDGGHTWEYWHSALYLALPFVTNIFREASSMASY</sequence>
<name>A0A1N6DMB7_9BACT</name>
<dbReference type="InterPro" id="IPR050583">
    <property type="entry name" value="Mycobacterial_A85_antigen"/>
</dbReference>
<accession>A0A1N6DMB7</accession>
<dbReference type="STRING" id="226505.SAMN05444394_1148"/>
<dbReference type="InterPro" id="IPR000801">
    <property type="entry name" value="Esterase-like"/>
</dbReference>
<dbReference type="Proteomes" id="UP000185221">
    <property type="component" value="Unassembled WGS sequence"/>
</dbReference>
<dbReference type="AlphaFoldDB" id="A0A1N6DMB7"/>
<dbReference type="Pfam" id="PF00756">
    <property type="entry name" value="Esterase"/>
    <property type="match status" value="1"/>
</dbReference>
<dbReference type="OrthoDB" id="9803578at2"/>
<dbReference type="PANTHER" id="PTHR48098:SF1">
    <property type="entry name" value="DIACYLGLYCEROL ACYLTRANSFERASE_MYCOLYLTRANSFERASE AG85A"/>
    <property type="match status" value="1"/>
</dbReference>
<dbReference type="GO" id="GO:0016787">
    <property type="term" value="F:hydrolase activity"/>
    <property type="evidence" value="ECO:0007669"/>
    <property type="project" value="UniProtKB-KW"/>
</dbReference>
<dbReference type="PANTHER" id="PTHR48098">
    <property type="entry name" value="ENTEROCHELIN ESTERASE-RELATED"/>
    <property type="match status" value="1"/>
</dbReference>
<dbReference type="SUPFAM" id="SSF53474">
    <property type="entry name" value="alpha/beta-Hydrolases"/>
    <property type="match status" value="1"/>
</dbReference>
<dbReference type="RefSeq" id="WP_074225133.1">
    <property type="nucleotide sequence ID" value="NZ_FSRC01000001.1"/>
</dbReference>
<gene>
    <name evidence="1" type="ORF">SAMN05444394_1148</name>
</gene>
<keyword evidence="2" id="KW-1185">Reference proteome</keyword>
<dbReference type="GO" id="GO:0016747">
    <property type="term" value="F:acyltransferase activity, transferring groups other than amino-acyl groups"/>
    <property type="evidence" value="ECO:0007669"/>
    <property type="project" value="TreeGrafter"/>
</dbReference>
<evidence type="ECO:0000313" key="1">
    <source>
        <dbReference type="EMBL" id="SIN71971.1"/>
    </source>
</evidence>
<reference evidence="2" key="1">
    <citation type="submission" date="2016-11" db="EMBL/GenBank/DDBJ databases">
        <authorList>
            <person name="Varghese N."/>
            <person name="Submissions S."/>
        </authorList>
    </citation>
    <scope>NUCLEOTIDE SEQUENCE [LARGE SCALE GENOMIC DNA]</scope>
    <source>
        <strain evidence="2">DSM 15292</strain>
    </source>
</reference>
<protein>
    <submittedName>
        <fullName evidence="1">S-formylglutathione hydrolase FrmB</fullName>
    </submittedName>
</protein>
<organism evidence="1 2">
    <name type="scientific">Algoriphagus halophilus</name>
    <dbReference type="NCBI Taxonomy" id="226505"/>
    <lineage>
        <taxon>Bacteria</taxon>
        <taxon>Pseudomonadati</taxon>
        <taxon>Bacteroidota</taxon>
        <taxon>Cytophagia</taxon>
        <taxon>Cytophagales</taxon>
        <taxon>Cyclobacteriaceae</taxon>
        <taxon>Algoriphagus</taxon>
    </lineage>
</organism>